<comment type="caution">
    <text evidence="4">The sequence shown here is derived from an EMBL/GenBank/DDBJ whole genome shotgun (WGS) entry which is preliminary data.</text>
</comment>
<dbReference type="AlphaFoldDB" id="A0ABD1F4K9"/>
<dbReference type="InterPro" id="IPR016155">
    <property type="entry name" value="Mopterin_synth/thiamin_S_b"/>
</dbReference>
<reference evidence="4 5" key="1">
    <citation type="submission" date="2024-05" db="EMBL/GenBank/DDBJ databases">
        <title>Genetic variation in Jamaican populations of the coffee berry borer (Hypothenemus hampei).</title>
        <authorList>
            <person name="Errbii M."/>
            <person name="Myrie A."/>
        </authorList>
    </citation>
    <scope>NUCLEOTIDE SEQUENCE [LARGE SCALE GENOMIC DNA]</scope>
    <source>
        <strain evidence="4">JA-Hopewell-2020-01-JO</strain>
        <tissue evidence="4">Whole body</tissue>
    </source>
</reference>
<dbReference type="Gene3D" id="3.10.20.30">
    <property type="match status" value="1"/>
</dbReference>
<keyword evidence="5" id="KW-1185">Reference proteome</keyword>
<dbReference type="GO" id="GO:0000166">
    <property type="term" value="F:nucleotide binding"/>
    <property type="evidence" value="ECO:0007669"/>
    <property type="project" value="UniProtKB-KW"/>
</dbReference>
<evidence type="ECO:0000256" key="1">
    <source>
        <dbReference type="ARBA" id="ARBA00005046"/>
    </source>
</evidence>
<accession>A0ABD1F4K9</accession>
<comment type="pathway">
    <text evidence="1">Cofactor biosynthesis; molybdopterin biosynthesis.</text>
</comment>
<protein>
    <recommendedName>
        <fullName evidence="6">Molybdopterin synthase sulfur carrier subunit</fullName>
    </recommendedName>
</protein>
<dbReference type="InterPro" id="IPR003749">
    <property type="entry name" value="ThiS/MoaD-like"/>
</dbReference>
<organism evidence="4 5">
    <name type="scientific">Hypothenemus hampei</name>
    <name type="common">Coffee berry borer</name>
    <dbReference type="NCBI Taxonomy" id="57062"/>
    <lineage>
        <taxon>Eukaryota</taxon>
        <taxon>Metazoa</taxon>
        <taxon>Ecdysozoa</taxon>
        <taxon>Arthropoda</taxon>
        <taxon>Hexapoda</taxon>
        <taxon>Insecta</taxon>
        <taxon>Pterygota</taxon>
        <taxon>Neoptera</taxon>
        <taxon>Endopterygota</taxon>
        <taxon>Coleoptera</taxon>
        <taxon>Polyphaga</taxon>
        <taxon>Cucujiformia</taxon>
        <taxon>Curculionidae</taxon>
        <taxon>Scolytinae</taxon>
        <taxon>Hypothenemus</taxon>
    </lineage>
</organism>
<keyword evidence="3" id="KW-0501">Molybdenum cofactor biosynthesis</keyword>
<dbReference type="PANTHER" id="PTHR33359">
    <property type="entry name" value="MOLYBDOPTERIN SYNTHASE SULFUR CARRIER SUBUNIT"/>
    <property type="match status" value="1"/>
</dbReference>
<dbReference type="InterPro" id="IPR012675">
    <property type="entry name" value="Beta-grasp_dom_sf"/>
</dbReference>
<evidence type="ECO:0008006" key="6">
    <source>
        <dbReference type="Google" id="ProtNLM"/>
    </source>
</evidence>
<sequence>MVKVKLLFFARARELAGRSEDFITIPEKITCVELLEIIVKERSLQEIQNSIILSINEQLYHTDDIVNLREGDEIAVIPPLSGG</sequence>
<dbReference type="GO" id="GO:0006777">
    <property type="term" value="P:Mo-molybdopterin cofactor biosynthetic process"/>
    <property type="evidence" value="ECO:0007669"/>
    <property type="project" value="UniProtKB-KW"/>
</dbReference>
<dbReference type="PANTHER" id="PTHR33359:SF1">
    <property type="entry name" value="MOLYBDOPTERIN SYNTHASE SULFUR CARRIER SUBUNIT"/>
    <property type="match status" value="1"/>
</dbReference>
<gene>
    <name evidence="4" type="ORF">ABEB36_002113</name>
</gene>
<dbReference type="EMBL" id="JBDJPC010000002">
    <property type="protein sequence ID" value="KAL1512532.1"/>
    <property type="molecule type" value="Genomic_DNA"/>
</dbReference>
<proteinExistence type="predicted"/>
<dbReference type="FunFam" id="3.10.20.30:FF:000010">
    <property type="entry name" value="Molybdopterin synthase sulfur carrier subunit"/>
    <property type="match status" value="1"/>
</dbReference>
<dbReference type="SUPFAM" id="SSF54285">
    <property type="entry name" value="MoaD/ThiS"/>
    <property type="match status" value="1"/>
</dbReference>
<evidence type="ECO:0000256" key="3">
    <source>
        <dbReference type="ARBA" id="ARBA00023150"/>
    </source>
</evidence>
<dbReference type="Proteomes" id="UP001566132">
    <property type="component" value="Unassembled WGS sequence"/>
</dbReference>
<keyword evidence="2" id="KW-0547">Nucleotide-binding</keyword>
<evidence type="ECO:0000313" key="4">
    <source>
        <dbReference type="EMBL" id="KAL1512532.1"/>
    </source>
</evidence>
<evidence type="ECO:0000256" key="2">
    <source>
        <dbReference type="ARBA" id="ARBA00022741"/>
    </source>
</evidence>
<dbReference type="InterPro" id="IPR044672">
    <property type="entry name" value="MOCS2A"/>
</dbReference>
<evidence type="ECO:0000313" key="5">
    <source>
        <dbReference type="Proteomes" id="UP001566132"/>
    </source>
</evidence>
<name>A0ABD1F4K9_HYPHA</name>
<dbReference type="CDD" id="cd00754">
    <property type="entry name" value="Ubl_MoaD"/>
    <property type="match status" value="1"/>
</dbReference>
<dbReference type="Pfam" id="PF02597">
    <property type="entry name" value="ThiS"/>
    <property type="match status" value="1"/>
</dbReference>